<accession>A0A0F8Y4J6</accession>
<dbReference type="Pfam" id="PF05354">
    <property type="entry name" value="Phage_attach"/>
    <property type="match status" value="1"/>
</dbReference>
<dbReference type="EMBL" id="LAZR01055452">
    <property type="protein sequence ID" value="KKK76337.1"/>
    <property type="molecule type" value="Genomic_DNA"/>
</dbReference>
<reference evidence="1" key="1">
    <citation type="journal article" date="2015" name="Nature">
        <title>Complex archaea that bridge the gap between prokaryotes and eukaryotes.</title>
        <authorList>
            <person name="Spang A."/>
            <person name="Saw J.H."/>
            <person name="Jorgensen S.L."/>
            <person name="Zaremba-Niedzwiedzka K."/>
            <person name="Martijn J."/>
            <person name="Lind A.E."/>
            <person name="van Eijk R."/>
            <person name="Schleper C."/>
            <person name="Guy L."/>
            <person name="Ettema T.J."/>
        </authorList>
    </citation>
    <scope>NUCLEOTIDE SEQUENCE</scope>
</reference>
<organism evidence="1">
    <name type="scientific">marine sediment metagenome</name>
    <dbReference type="NCBI Taxonomy" id="412755"/>
    <lineage>
        <taxon>unclassified sequences</taxon>
        <taxon>metagenomes</taxon>
        <taxon>ecological metagenomes</taxon>
    </lineage>
</organism>
<dbReference type="AlphaFoldDB" id="A0A0F8Y4J6"/>
<dbReference type="InterPro" id="IPR008018">
    <property type="entry name" value="Phage_tail_attach_FII"/>
</dbReference>
<dbReference type="GO" id="GO:0019068">
    <property type="term" value="P:virion assembly"/>
    <property type="evidence" value="ECO:0007669"/>
    <property type="project" value="InterPro"/>
</dbReference>
<gene>
    <name evidence="1" type="ORF">LCGC14_2864690</name>
</gene>
<sequence>MSEEATFTQAAQDIFDALGQSAVFTPSVGDPVSCVVNPEIEVEFQPAGESQVWEQGTTIEYMLAEVGKEADPGDTFLIAAGIYAGTYTVKAVVENDGWFVKVTVK</sequence>
<name>A0A0F8Y4J6_9ZZZZ</name>
<proteinExistence type="predicted"/>
<protein>
    <submittedName>
        <fullName evidence="1">Uncharacterized protein</fullName>
    </submittedName>
</protein>
<evidence type="ECO:0000313" key="1">
    <source>
        <dbReference type="EMBL" id="KKK76337.1"/>
    </source>
</evidence>
<comment type="caution">
    <text evidence="1">The sequence shown here is derived from an EMBL/GenBank/DDBJ whole genome shotgun (WGS) entry which is preliminary data.</text>
</comment>